<sequence length="226" mass="25083">MNRNSRWQTTQYRIQTQRNDCDPTKSKSKINNPLIIITISPWFQDVDLRHLAFSVAVVALSFFPFGGVRFSMPLSESSTLATSAPMPPPNQNVLHLKNPPPPRRRLSEVSLSTWACSALHCTWSLATSSRRRRTSWCCARTSRLEGHRPGSSSAGLGLRGLLKEALSSARRLSLPWSEKSTCTTERTGMRSFWTACAAASAVILRASISLHSDFFSSLPVFGCALR</sequence>
<reference evidence="2" key="2">
    <citation type="journal article" date="2015" name="Data Brief">
        <title>Shoot transcriptome of the giant reed, Arundo donax.</title>
        <authorList>
            <person name="Barrero R.A."/>
            <person name="Guerrero F.D."/>
            <person name="Moolhuijzen P."/>
            <person name="Goolsby J.A."/>
            <person name="Tidwell J."/>
            <person name="Bellgard S.E."/>
            <person name="Bellgard M.I."/>
        </authorList>
    </citation>
    <scope>NUCLEOTIDE SEQUENCE</scope>
    <source>
        <tissue evidence="2">Shoot tissue taken approximately 20 cm above the soil surface</tissue>
    </source>
</reference>
<dbReference type="EMBL" id="GBRH01207811">
    <property type="protein sequence ID" value="JAD90084.1"/>
    <property type="molecule type" value="Transcribed_RNA"/>
</dbReference>
<name>A0A0A9DNE3_ARUDO</name>
<keyword evidence="1" id="KW-0812">Transmembrane</keyword>
<keyword evidence="1" id="KW-0472">Membrane</keyword>
<feature type="transmembrane region" description="Helical" evidence="1">
    <location>
        <begin position="51"/>
        <end position="70"/>
    </location>
</feature>
<keyword evidence="1" id="KW-1133">Transmembrane helix</keyword>
<reference evidence="2" key="1">
    <citation type="submission" date="2014-09" db="EMBL/GenBank/DDBJ databases">
        <authorList>
            <person name="Magalhaes I.L.F."/>
            <person name="Oliveira U."/>
            <person name="Santos F.R."/>
            <person name="Vidigal T.H.D.A."/>
            <person name="Brescovit A.D."/>
            <person name="Santos A.J."/>
        </authorList>
    </citation>
    <scope>NUCLEOTIDE SEQUENCE</scope>
    <source>
        <tissue evidence="2">Shoot tissue taken approximately 20 cm above the soil surface</tissue>
    </source>
</reference>
<evidence type="ECO:0000256" key="1">
    <source>
        <dbReference type="SAM" id="Phobius"/>
    </source>
</evidence>
<organism evidence="2">
    <name type="scientific">Arundo donax</name>
    <name type="common">Giant reed</name>
    <name type="synonym">Donax arundinaceus</name>
    <dbReference type="NCBI Taxonomy" id="35708"/>
    <lineage>
        <taxon>Eukaryota</taxon>
        <taxon>Viridiplantae</taxon>
        <taxon>Streptophyta</taxon>
        <taxon>Embryophyta</taxon>
        <taxon>Tracheophyta</taxon>
        <taxon>Spermatophyta</taxon>
        <taxon>Magnoliopsida</taxon>
        <taxon>Liliopsida</taxon>
        <taxon>Poales</taxon>
        <taxon>Poaceae</taxon>
        <taxon>PACMAD clade</taxon>
        <taxon>Arundinoideae</taxon>
        <taxon>Arundineae</taxon>
        <taxon>Arundo</taxon>
    </lineage>
</organism>
<protein>
    <submittedName>
        <fullName evidence="2">Uncharacterized protein</fullName>
    </submittedName>
</protein>
<proteinExistence type="predicted"/>
<accession>A0A0A9DNE3</accession>
<dbReference type="AlphaFoldDB" id="A0A0A9DNE3"/>
<evidence type="ECO:0000313" key="2">
    <source>
        <dbReference type="EMBL" id="JAD90084.1"/>
    </source>
</evidence>